<dbReference type="InterPro" id="IPR045344">
    <property type="entry name" value="C-JID"/>
</dbReference>
<dbReference type="Gene3D" id="3.80.10.10">
    <property type="entry name" value="Ribonuclease Inhibitor"/>
    <property type="match status" value="3"/>
</dbReference>
<dbReference type="Proteomes" id="UP000006882">
    <property type="component" value="Chromosome G8"/>
</dbReference>
<dbReference type="InterPro" id="IPR058192">
    <property type="entry name" value="WHD_ROQ1-like"/>
</dbReference>
<comment type="catalytic activity">
    <reaction evidence="7">
        <text>NAD(+) + H2O = ADP-D-ribose + nicotinamide + H(+)</text>
        <dbReference type="Rhea" id="RHEA:16301"/>
        <dbReference type="ChEBI" id="CHEBI:15377"/>
        <dbReference type="ChEBI" id="CHEBI:15378"/>
        <dbReference type="ChEBI" id="CHEBI:17154"/>
        <dbReference type="ChEBI" id="CHEBI:57540"/>
        <dbReference type="ChEBI" id="CHEBI:57967"/>
        <dbReference type="EC" id="3.2.2.6"/>
    </reaction>
    <physiologicalReaction direction="left-to-right" evidence="7">
        <dbReference type="Rhea" id="RHEA:16302"/>
    </physiologicalReaction>
</comment>
<dbReference type="GO" id="GO:0006952">
    <property type="term" value="P:defense response"/>
    <property type="evidence" value="ECO:0007669"/>
    <property type="project" value="UniProtKB-KW"/>
</dbReference>
<dbReference type="PANTHER" id="PTHR11017:SF527">
    <property type="entry name" value="TMV RESISTANCE PROTEIN N-LIKE"/>
    <property type="match status" value="1"/>
</dbReference>
<keyword evidence="4" id="KW-0378">Hydrolase</keyword>
<reference evidence="10 11" key="1">
    <citation type="journal article" date="2013" name="Nat. Genet.">
        <title>The high-quality draft genome of peach (Prunus persica) identifies unique patterns of genetic diversity, domestication and genome evolution.</title>
        <authorList>
            <consortium name="International Peach Genome Initiative"/>
            <person name="Verde I."/>
            <person name="Abbott A.G."/>
            <person name="Scalabrin S."/>
            <person name="Jung S."/>
            <person name="Shu S."/>
            <person name="Marroni F."/>
            <person name="Zhebentyayeva T."/>
            <person name="Dettori M.T."/>
            <person name="Grimwood J."/>
            <person name="Cattonaro F."/>
            <person name="Zuccolo A."/>
            <person name="Rossini L."/>
            <person name="Jenkins J."/>
            <person name="Vendramin E."/>
            <person name="Meisel L.A."/>
            <person name="Decroocq V."/>
            <person name="Sosinski B."/>
            <person name="Prochnik S."/>
            <person name="Mitros T."/>
            <person name="Policriti A."/>
            <person name="Cipriani G."/>
            <person name="Dondini L."/>
            <person name="Ficklin S."/>
            <person name="Goodstein D.M."/>
            <person name="Xuan P."/>
            <person name="Del Fabbro C."/>
            <person name="Aramini V."/>
            <person name="Copetti D."/>
            <person name="Gonzalez S."/>
            <person name="Horner D.S."/>
            <person name="Falchi R."/>
            <person name="Lucas S."/>
            <person name="Mica E."/>
            <person name="Maldonado J."/>
            <person name="Lazzari B."/>
            <person name="Bielenberg D."/>
            <person name="Pirona R."/>
            <person name="Miculan M."/>
            <person name="Barakat A."/>
            <person name="Testolin R."/>
            <person name="Stella A."/>
            <person name="Tartarini S."/>
            <person name="Tonutti P."/>
            <person name="Arus P."/>
            <person name="Orellana A."/>
            <person name="Wells C."/>
            <person name="Main D."/>
            <person name="Vizzotto G."/>
            <person name="Silva H."/>
            <person name="Salamini F."/>
            <person name="Schmutz J."/>
            <person name="Morgante M."/>
            <person name="Rokhsar D.S."/>
        </authorList>
    </citation>
    <scope>NUCLEOTIDE SEQUENCE [LARGE SCALE GENOMIC DNA]</scope>
    <source>
        <strain evidence="11">cv. Nemared</strain>
    </source>
</reference>
<dbReference type="Pfam" id="PF20160">
    <property type="entry name" value="C-JID"/>
    <property type="match status" value="1"/>
</dbReference>
<evidence type="ECO:0000313" key="11">
    <source>
        <dbReference type="Proteomes" id="UP000006882"/>
    </source>
</evidence>
<dbReference type="SUPFAM" id="SSF52540">
    <property type="entry name" value="P-loop containing nucleoside triphosphate hydrolases"/>
    <property type="match status" value="1"/>
</dbReference>
<keyword evidence="3" id="KW-0677">Repeat</keyword>
<dbReference type="InterPro" id="IPR032675">
    <property type="entry name" value="LRR_dom_sf"/>
</dbReference>
<dbReference type="InterPro" id="IPR044974">
    <property type="entry name" value="Disease_R_plants"/>
</dbReference>
<dbReference type="InterPro" id="IPR011713">
    <property type="entry name" value="Leu-rich_rpt_3"/>
</dbReference>
<gene>
    <name evidence="10" type="ORF">PRUPE_8G005100</name>
</gene>
<protein>
    <recommendedName>
        <fullName evidence="1">ADP-ribosyl cyclase/cyclic ADP-ribose hydrolase</fullName>
        <ecNumber evidence="1">3.2.2.6</ecNumber>
    </recommendedName>
</protein>
<dbReference type="Gramene" id="ONH89625">
    <property type="protein sequence ID" value="ONH89625"/>
    <property type="gene ID" value="PRUPE_8G005100"/>
</dbReference>
<evidence type="ECO:0000256" key="5">
    <source>
        <dbReference type="ARBA" id="ARBA00022821"/>
    </source>
</evidence>
<dbReference type="InterPro" id="IPR002182">
    <property type="entry name" value="NB-ARC"/>
</dbReference>
<dbReference type="GO" id="GO:0051707">
    <property type="term" value="P:response to other organism"/>
    <property type="evidence" value="ECO:0007669"/>
    <property type="project" value="UniProtKB-ARBA"/>
</dbReference>
<sequence>MSSSSLAASSSVALDLPWKYDVFLSFRGEDTRYNFTAYLHERLLEQGITKIFLDEKDLEMGRPVAELFAAIEQSRLAIVVMSPKYASSKWCMNELLKILECMEKRGAVLPIFHSVEPSDVGKQSGNFWEAFTELEQRCKDEKEMVERWRAALRIVAKIKGWTSKDRYEPHLIKEIVEKVRIEVGPISLEPAEKLVGIDSKLKELDLLLDPESNNVHFIGIWGMSGIGKTTIARKAYERIVHKFEVKSFRERVREVSKAHGLDDLQRKLSNNLMHRNIEDWSSDEEARMRHFFRGRKVLLILDDVDDMSQLKKLCGSPTWFGQGSRIIITTTNEHLLILHGVERRYEVQGLNDNDALKLFSLRAFKTDYPQASHMDLSKHYVNYANGHPLALEVWGSLVHERGEDALSSQLRKMGDDLNREIMNPLNVGYEGLDKQEKDIFLDIACFFKGKYKDRVVEILESCGFHPGIDIDVLVKRSLITISHNMVWMHDLLQELGRAIIRQKSQEPGEHSRLWLSGDIFHVLSKNTGTPAVEGIVLEKLESKEVQCHPEAFSKMFNLRLLKLHNVHLPKRLRCLPNSLRFLKWKGFPLNSLPLDFEPGNLVELNMCHSSIEQLWTGTKNFEKLKVIKLSHSKSLTKTPDFEGFQNLERLDLEGCESLVEIHFSVGVLKKLTFLNLKDCKSLELLPDEIEMECLEVLILSGCSRIKKISNFVEPMEHLRKLSLDGTAIESIPSSIEHLTSLSSLDLRDCIDLNCLPSTIGKLQSLKFLNVSGCPKLAKMATSSKRKRGVGGTAEEWPSSFGLLGNLESFFFRGPKGLSQQSWYMSLLFQIFPMKSLQPMRPFLPPLSGLLSLKELDLSDGNLLEGAIPSDIGCLPSLVSLNLSGNNFLSLPTSIGQLSKLENLYLSRCKRLRHLPVLSSEVNLEVTADGCTSLELLQSPSNLDRVNSSGFNFINCFGMVKKESYDHVTCTMLQRYLKRVSYAAGDRYEIVIPGSEIPWWFPHQRMGSSTTVELTPHWRDTKWMGYALCAVFQVFGSGWDLSCVLEVNGKEEYPAPLLSTDVQPKSDHLWLFYVSRDISFGTEWQNSNCNQLIFSFKSSGSCLVKRCSARLVYEQDAEEFNQIVTQSSSNIDGEGPSGNIDGEGPSGSGRLGSILASLANKFRIPHF</sequence>
<dbReference type="SMR" id="A0A251MQN5"/>
<dbReference type="InterPro" id="IPR042197">
    <property type="entry name" value="Apaf_helical"/>
</dbReference>
<keyword evidence="5" id="KW-0611">Plant defense</keyword>
<dbReference type="SMART" id="SM00369">
    <property type="entry name" value="LRR_TYP"/>
    <property type="match status" value="2"/>
</dbReference>
<organism evidence="10 11">
    <name type="scientific">Prunus persica</name>
    <name type="common">Peach</name>
    <name type="synonym">Amygdalus persica</name>
    <dbReference type="NCBI Taxonomy" id="3760"/>
    <lineage>
        <taxon>Eukaryota</taxon>
        <taxon>Viridiplantae</taxon>
        <taxon>Streptophyta</taxon>
        <taxon>Embryophyta</taxon>
        <taxon>Tracheophyta</taxon>
        <taxon>Spermatophyta</taxon>
        <taxon>Magnoliopsida</taxon>
        <taxon>eudicotyledons</taxon>
        <taxon>Gunneridae</taxon>
        <taxon>Pentapetalae</taxon>
        <taxon>rosids</taxon>
        <taxon>fabids</taxon>
        <taxon>Rosales</taxon>
        <taxon>Rosaceae</taxon>
        <taxon>Amygdaloideae</taxon>
        <taxon>Amygdaleae</taxon>
        <taxon>Prunus</taxon>
    </lineage>
</organism>
<keyword evidence="2" id="KW-0433">Leucine-rich repeat</keyword>
<dbReference type="InterPro" id="IPR001611">
    <property type="entry name" value="Leu-rich_rpt"/>
</dbReference>
<evidence type="ECO:0000256" key="3">
    <source>
        <dbReference type="ARBA" id="ARBA00022737"/>
    </source>
</evidence>
<dbReference type="Pfam" id="PF23282">
    <property type="entry name" value="WHD_ROQ1"/>
    <property type="match status" value="1"/>
</dbReference>
<dbReference type="EC" id="3.2.2.6" evidence="1"/>
<dbReference type="SUPFAM" id="SSF46785">
    <property type="entry name" value="Winged helix' DNA-binding domain"/>
    <property type="match status" value="1"/>
</dbReference>
<evidence type="ECO:0000259" key="9">
    <source>
        <dbReference type="PROSITE" id="PS50104"/>
    </source>
</evidence>
<dbReference type="Gene3D" id="1.10.8.430">
    <property type="entry name" value="Helical domain of apoptotic protease-activating factors"/>
    <property type="match status" value="1"/>
</dbReference>
<dbReference type="InterPro" id="IPR003591">
    <property type="entry name" value="Leu-rich_rpt_typical-subtyp"/>
</dbReference>
<evidence type="ECO:0000256" key="6">
    <source>
        <dbReference type="ARBA" id="ARBA00023027"/>
    </source>
</evidence>
<dbReference type="PROSITE" id="PS50104">
    <property type="entry name" value="TIR"/>
    <property type="match status" value="1"/>
</dbReference>
<dbReference type="GO" id="GO:0007165">
    <property type="term" value="P:signal transduction"/>
    <property type="evidence" value="ECO:0007669"/>
    <property type="project" value="InterPro"/>
</dbReference>
<dbReference type="PANTHER" id="PTHR11017">
    <property type="entry name" value="LEUCINE-RICH REPEAT-CONTAINING PROTEIN"/>
    <property type="match status" value="1"/>
</dbReference>
<dbReference type="SUPFAM" id="SSF52200">
    <property type="entry name" value="Toll/Interleukin receptor TIR domain"/>
    <property type="match status" value="1"/>
</dbReference>
<accession>A0A251MQN5</accession>
<dbReference type="EMBL" id="CM007658">
    <property type="protein sequence ID" value="ONH89625.1"/>
    <property type="molecule type" value="Genomic_DNA"/>
</dbReference>
<evidence type="ECO:0000256" key="1">
    <source>
        <dbReference type="ARBA" id="ARBA00011982"/>
    </source>
</evidence>
<dbReference type="Pfam" id="PF00931">
    <property type="entry name" value="NB-ARC"/>
    <property type="match status" value="1"/>
</dbReference>
<dbReference type="Pfam" id="PF07725">
    <property type="entry name" value="LRR_3"/>
    <property type="match status" value="1"/>
</dbReference>
<feature type="domain" description="TIR" evidence="9">
    <location>
        <begin position="18"/>
        <end position="183"/>
    </location>
</feature>
<evidence type="ECO:0000256" key="2">
    <source>
        <dbReference type="ARBA" id="ARBA00022614"/>
    </source>
</evidence>
<name>A0A251MQN5_PRUPE</name>
<evidence type="ECO:0000313" key="10">
    <source>
        <dbReference type="EMBL" id="ONH89625.1"/>
    </source>
</evidence>
<keyword evidence="6" id="KW-0520">NAD</keyword>
<evidence type="ECO:0000256" key="4">
    <source>
        <dbReference type="ARBA" id="ARBA00022801"/>
    </source>
</evidence>
<feature type="region of interest" description="Disordered" evidence="8">
    <location>
        <begin position="1124"/>
        <end position="1145"/>
    </location>
</feature>
<evidence type="ECO:0000256" key="7">
    <source>
        <dbReference type="ARBA" id="ARBA00047304"/>
    </source>
</evidence>
<dbReference type="InterPro" id="IPR055414">
    <property type="entry name" value="LRR_R13L4/SHOC2-like"/>
</dbReference>
<dbReference type="Pfam" id="PF23598">
    <property type="entry name" value="LRR_14"/>
    <property type="match status" value="1"/>
</dbReference>
<dbReference type="Pfam" id="PF01582">
    <property type="entry name" value="TIR"/>
    <property type="match status" value="1"/>
</dbReference>
<dbReference type="Gene3D" id="3.40.50.10140">
    <property type="entry name" value="Toll/interleukin-1 receptor homology (TIR) domain"/>
    <property type="match status" value="1"/>
</dbReference>
<dbReference type="SUPFAM" id="SSF52058">
    <property type="entry name" value="L domain-like"/>
    <property type="match status" value="2"/>
</dbReference>
<dbReference type="Gene3D" id="3.40.50.300">
    <property type="entry name" value="P-loop containing nucleotide triphosphate hydrolases"/>
    <property type="match status" value="1"/>
</dbReference>
<dbReference type="GO" id="GO:0043531">
    <property type="term" value="F:ADP binding"/>
    <property type="evidence" value="ECO:0007669"/>
    <property type="project" value="InterPro"/>
</dbReference>
<dbReference type="InterPro" id="IPR035897">
    <property type="entry name" value="Toll_tir_struct_dom_sf"/>
</dbReference>
<evidence type="ECO:0000256" key="8">
    <source>
        <dbReference type="SAM" id="MobiDB-lite"/>
    </source>
</evidence>
<proteinExistence type="predicted"/>
<dbReference type="FunFam" id="3.40.50.10140:FF:000007">
    <property type="entry name" value="Disease resistance protein (TIR-NBS-LRR class)"/>
    <property type="match status" value="1"/>
</dbReference>
<dbReference type="InterPro" id="IPR027417">
    <property type="entry name" value="P-loop_NTPase"/>
</dbReference>
<dbReference type="AlphaFoldDB" id="A0A251MQN5"/>
<dbReference type="PROSITE" id="PS51450">
    <property type="entry name" value="LRR"/>
    <property type="match status" value="1"/>
</dbReference>
<keyword evidence="11" id="KW-1185">Reference proteome</keyword>
<dbReference type="Pfam" id="PF00560">
    <property type="entry name" value="LRR_1"/>
    <property type="match status" value="1"/>
</dbReference>
<dbReference type="InterPro" id="IPR000157">
    <property type="entry name" value="TIR_dom"/>
</dbReference>
<dbReference type="PRINTS" id="PR00364">
    <property type="entry name" value="DISEASERSIST"/>
</dbReference>
<dbReference type="SMART" id="SM00255">
    <property type="entry name" value="TIR"/>
    <property type="match status" value="1"/>
</dbReference>
<dbReference type="GO" id="GO:0061809">
    <property type="term" value="F:NAD+ nucleosidase activity, cyclic ADP-ribose generating"/>
    <property type="evidence" value="ECO:0007669"/>
    <property type="project" value="UniProtKB-EC"/>
</dbReference>
<dbReference type="OrthoDB" id="1165133at2759"/>
<dbReference type="InterPro" id="IPR036390">
    <property type="entry name" value="WH_DNA-bd_sf"/>
</dbReference>